<feature type="transmembrane region" description="Helical" evidence="13">
    <location>
        <begin position="49"/>
        <end position="77"/>
    </location>
</feature>
<sequence>MVSGKVSEKVTFGRVSLAGISWAAWVAGIGMGITIAMQVSTLQMRDIESVYGVVITLSRLAALVGTYLSVIGIFLIARIPAVEKSIGHDQLVIWHRNLGPWSLYLIGAHFFLVTVGYAGQDQLSLAREIWRMLNDFAWMWWALAGFVLMIQAGITSYKKARAKYSYETWWILHVLTYGAVASAFMHQIQNGQMFIEHPLNRAYWIGLYALMAFCVIWWRFALPLVRSLRHDLRVESIVEESPDVYSVIMKGRDLVKLRAEGGQFFEWGFASKGHFLVAHPYSLSAAPTASYMRITVKGLGDHSRSMVRIKPGTRVFFEGPYGVFRAGQAKKKRVVLIGGGIGVTPVRALLDEFKNSVHIDFIYRTSNEEDLALKAELDQIAAESGGFTKIHYMVGSRREHPMDASHLLSVVPRVRESDIYICGPKPLVAAVVDAARELGMSADQVHHEEFEFHKTVVGV</sequence>
<name>A0A6J6JR55_9ZZZZ</name>
<evidence type="ECO:0000313" key="16">
    <source>
        <dbReference type="EMBL" id="CAB4638908.1"/>
    </source>
</evidence>
<feature type="domain" description="FAD-binding FR-type" evidence="14">
    <location>
        <begin position="227"/>
        <end position="327"/>
    </location>
</feature>
<feature type="transmembrane region" description="Helical" evidence="13">
    <location>
        <begin position="12"/>
        <end position="37"/>
    </location>
</feature>
<dbReference type="SUPFAM" id="SSF52343">
    <property type="entry name" value="Ferredoxin reductase-like, C-terminal NADP-linked domain"/>
    <property type="match status" value="1"/>
</dbReference>
<dbReference type="Pfam" id="PF00175">
    <property type="entry name" value="NAD_binding_1"/>
    <property type="match status" value="1"/>
</dbReference>
<evidence type="ECO:0000256" key="9">
    <source>
        <dbReference type="ARBA" id="ARBA00023002"/>
    </source>
</evidence>
<accession>A0A6J6JR55</accession>
<dbReference type="InterPro" id="IPR013130">
    <property type="entry name" value="Fe3_Rdtase_TM_dom"/>
</dbReference>
<keyword evidence="7" id="KW-0274">FAD</keyword>
<evidence type="ECO:0000256" key="13">
    <source>
        <dbReference type="SAM" id="Phobius"/>
    </source>
</evidence>
<evidence type="ECO:0000256" key="3">
    <source>
        <dbReference type="ARBA" id="ARBA00022630"/>
    </source>
</evidence>
<dbReference type="PRINTS" id="PR00410">
    <property type="entry name" value="PHEHYDRXLASE"/>
</dbReference>
<evidence type="ECO:0000256" key="4">
    <source>
        <dbReference type="ARBA" id="ARBA00022692"/>
    </source>
</evidence>
<dbReference type="InterPro" id="IPR017927">
    <property type="entry name" value="FAD-bd_FR_type"/>
</dbReference>
<gene>
    <name evidence="15" type="ORF">UFOPK1755_00523</name>
    <name evidence="16" type="ORF">UFOPK2155_00374</name>
</gene>
<evidence type="ECO:0000256" key="12">
    <source>
        <dbReference type="ARBA" id="ARBA00023136"/>
    </source>
</evidence>
<feature type="transmembrane region" description="Helical" evidence="13">
    <location>
        <begin position="169"/>
        <end position="189"/>
    </location>
</feature>
<evidence type="ECO:0000256" key="7">
    <source>
        <dbReference type="ARBA" id="ARBA00022827"/>
    </source>
</evidence>
<dbReference type="GO" id="GO:0050660">
    <property type="term" value="F:flavin adenine dinucleotide binding"/>
    <property type="evidence" value="ECO:0007669"/>
    <property type="project" value="TreeGrafter"/>
</dbReference>
<evidence type="ECO:0000256" key="10">
    <source>
        <dbReference type="ARBA" id="ARBA00023004"/>
    </source>
</evidence>
<dbReference type="Pfam" id="PF01794">
    <property type="entry name" value="Ferric_reduct"/>
    <property type="match status" value="1"/>
</dbReference>
<dbReference type="InterPro" id="IPR050415">
    <property type="entry name" value="MRET"/>
</dbReference>
<evidence type="ECO:0000256" key="8">
    <source>
        <dbReference type="ARBA" id="ARBA00022989"/>
    </source>
</evidence>
<keyword evidence="12 13" id="KW-0472">Membrane</keyword>
<keyword evidence="4 13" id="KW-0812">Transmembrane</keyword>
<dbReference type="PROSITE" id="PS51384">
    <property type="entry name" value="FAD_FR"/>
    <property type="match status" value="1"/>
</dbReference>
<proteinExistence type="predicted"/>
<keyword evidence="11" id="KW-0411">Iron-sulfur</keyword>
<dbReference type="SUPFAM" id="SSF63380">
    <property type="entry name" value="Riboflavin synthase domain-like"/>
    <property type="match status" value="1"/>
</dbReference>
<dbReference type="GO" id="GO:0016020">
    <property type="term" value="C:membrane"/>
    <property type="evidence" value="ECO:0007669"/>
    <property type="project" value="UniProtKB-SubCell"/>
</dbReference>
<dbReference type="InterPro" id="IPR017938">
    <property type="entry name" value="Riboflavin_synthase-like_b-brl"/>
</dbReference>
<keyword evidence="10" id="KW-0408">Iron</keyword>
<keyword evidence="9" id="KW-0560">Oxidoreductase</keyword>
<feature type="transmembrane region" description="Helical" evidence="13">
    <location>
        <begin position="201"/>
        <end position="220"/>
    </location>
</feature>
<evidence type="ECO:0000256" key="11">
    <source>
        <dbReference type="ARBA" id="ARBA00023014"/>
    </source>
</evidence>
<comment type="subcellular location">
    <subcellularLocation>
        <location evidence="2">Membrane</location>
        <topology evidence="2">Multi-pass membrane protein</topology>
    </subcellularLocation>
</comment>
<keyword evidence="3" id="KW-0285">Flavoprotein</keyword>
<dbReference type="Gene3D" id="2.40.30.10">
    <property type="entry name" value="Translation factors"/>
    <property type="match status" value="1"/>
</dbReference>
<dbReference type="AlphaFoldDB" id="A0A6J6JR55"/>
<evidence type="ECO:0000313" key="15">
    <source>
        <dbReference type="EMBL" id="CAB4581045.1"/>
    </source>
</evidence>
<keyword evidence="5" id="KW-0001">2Fe-2S</keyword>
<dbReference type="PANTHER" id="PTHR47354">
    <property type="entry name" value="NADH OXIDOREDUCTASE HCR"/>
    <property type="match status" value="1"/>
</dbReference>
<evidence type="ECO:0000256" key="1">
    <source>
        <dbReference type="ARBA" id="ARBA00001974"/>
    </source>
</evidence>
<evidence type="ECO:0000259" key="14">
    <source>
        <dbReference type="PROSITE" id="PS51384"/>
    </source>
</evidence>
<dbReference type="InterPro" id="IPR039261">
    <property type="entry name" value="FNR_nucleotide-bd"/>
</dbReference>
<evidence type="ECO:0000256" key="6">
    <source>
        <dbReference type="ARBA" id="ARBA00022723"/>
    </source>
</evidence>
<keyword evidence="8 13" id="KW-1133">Transmembrane helix</keyword>
<dbReference type="PANTHER" id="PTHR47354:SF8">
    <property type="entry name" value="1,2-PHENYLACETYL-COA EPOXIDASE, SUBUNIT E"/>
    <property type="match status" value="1"/>
</dbReference>
<evidence type="ECO:0000256" key="5">
    <source>
        <dbReference type="ARBA" id="ARBA00022714"/>
    </source>
</evidence>
<dbReference type="GO" id="GO:0051537">
    <property type="term" value="F:2 iron, 2 sulfur cluster binding"/>
    <property type="evidence" value="ECO:0007669"/>
    <property type="project" value="UniProtKB-KW"/>
</dbReference>
<reference evidence="16" key="1">
    <citation type="submission" date="2020-05" db="EMBL/GenBank/DDBJ databases">
        <authorList>
            <person name="Chiriac C."/>
            <person name="Salcher M."/>
            <person name="Ghai R."/>
            <person name="Kavagutti S V."/>
        </authorList>
    </citation>
    <scope>NUCLEOTIDE SEQUENCE</scope>
</reference>
<dbReference type="InterPro" id="IPR001433">
    <property type="entry name" value="OxRdtase_FAD/NAD-bd"/>
</dbReference>
<comment type="cofactor">
    <cofactor evidence="1">
        <name>FAD</name>
        <dbReference type="ChEBI" id="CHEBI:57692"/>
    </cofactor>
</comment>
<dbReference type="GO" id="GO:0016491">
    <property type="term" value="F:oxidoreductase activity"/>
    <property type="evidence" value="ECO:0007669"/>
    <property type="project" value="UniProtKB-KW"/>
</dbReference>
<dbReference type="GO" id="GO:0046872">
    <property type="term" value="F:metal ion binding"/>
    <property type="evidence" value="ECO:0007669"/>
    <property type="project" value="UniProtKB-KW"/>
</dbReference>
<protein>
    <submittedName>
        <fullName evidence="16">Unannotated protein</fullName>
    </submittedName>
</protein>
<keyword evidence="6" id="KW-0479">Metal-binding</keyword>
<organism evidence="16">
    <name type="scientific">freshwater metagenome</name>
    <dbReference type="NCBI Taxonomy" id="449393"/>
    <lineage>
        <taxon>unclassified sequences</taxon>
        <taxon>metagenomes</taxon>
        <taxon>ecological metagenomes</taxon>
    </lineage>
</organism>
<dbReference type="EMBL" id="CAEZTX010000034">
    <property type="protein sequence ID" value="CAB4581045.1"/>
    <property type="molecule type" value="Genomic_DNA"/>
</dbReference>
<evidence type="ECO:0000256" key="2">
    <source>
        <dbReference type="ARBA" id="ARBA00004141"/>
    </source>
</evidence>
<dbReference type="Gene3D" id="3.40.50.80">
    <property type="entry name" value="Nucleotide-binding domain of ferredoxin-NADP reductase (FNR) module"/>
    <property type="match status" value="1"/>
</dbReference>
<dbReference type="EMBL" id="CAEZVX010000031">
    <property type="protein sequence ID" value="CAB4638908.1"/>
    <property type="molecule type" value="Genomic_DNA"/>
</dbReference>
<feature type="transmembrane region" description="Helical" evidence="13">
    <location>
        <begin position="98"/>
        <end position="118"/>
    </location>
</feature>
<feature type="transmembrane region" description="Helical" evidence="13">
    <location>
        <begin position="138"/>
        <end position="157"/>
    </location>
</feature>